<name>A0A0L0SPU3_ALLM3</name>
<dbReference type="VEuPathDB" id="FungiDB:AMAG_19177"/>
<reference evidence="2" key="2">
    <citation type="submission" date="2009-11" db="EMBL/GenBank/DDBJ databases">
        <title>The Genome Sequence of Allomyces macrogynus strain ATCC 38327.</title>
        <authorList>
            <consortium name="The Broad Institute Genome Sequencing Platform"/>
            <person name="Russ C."/>
            <person name="Cuomo C."/>
            <person name="Shea T."/>
            <person name="Young S.K."/>
            <person name="Zeng Q."/>
            <person name="Koehrsen M."/>
            <person name="Haas B."/>
            <person name="Borodovsky M."/>
            <person name="Guigo R."/>
            <person name="Alvarado L."/>
            <person name="Berlin A."/>
            <person name="Borenstein D."/>
            <person name="Chen Z."/>
            <person name="Engels R."/>
            <person name="Freedman E."/>
            <person name="Gellesch M."/>
            <person name="Goldberg J."/>
            <person name="Griggs A."/>
            <person name="Gujja S."/>
            <person name="Heiman D."/>
            <person name="Hepburn T."/>
            <person name="Howarth C."/>
            <person name="Jen D."/>
            <person name="Larson L."/>
            <person name="Lewis B."/>
            <person name="Mehta T."/>
            <person name="Park D."/>
            <person name="Pearson M."/>
            <person name="Roberts A."/>
            <person name="Saif S."/>
            <person name="Shenoy N."/>
            <person name="Sisk P."/>
            <person name="Stolte C."/>
            <person name="Sykes S."/>
            <person name="Walk T."/>
            <person name="White J."/>
            <person name="Yandava C."/>
            <person name="Burger G."/>
            <person name="Gray M.W."/>
            <person name="Holland P.W.H."/>
            <person name="King N."/>
            <person name="Lang F.B.F."/>
            <person name="Roger A.J."/>
            <person name="Ruiz-Trillo I."/>
            <person name="Lander E."/>
            <person name="Nusbaum C."/>
        </authorList>
    </citation>
    <scope>NUCLEOTIDE SEQUENCE [LARGE SCALE GENOMIC DNA]</scope>
    <source>
        <strain evidence="2">ATCC 38327</strain>
    </source>
</reference>
<accession>A0A0L0SPU3</accession>
<protein>
    <submittedName>
        <fullName evidence="1">Uncharacterized protein</fullName>
    </submittedName>
</protein>
<sequence>MQLDPLERSGHPRSTMAITQPAAIGAAPTTFATLLVDLKLMAADQLLANDNNTDVFGQFVCAPSPIASVLLALGCSAPQEMLRSPAGTFKSICSLGFLPTRCPCTMECPCQCSCLSFRPIASCRSRLLQGKSCSIAITRSDA</sequence>
<dbReference type="EMBL" id="GG745344">
    <property type="protein sequence ID" value="KNE64511.1"/>
    <property type="molecule type" value="Genomic_DNA"/>
</dbReference>
<reference evidence="1 2" key="1">
    <citation type="submission" date="2009-11" db="EMBL/GenBank/DDBJ databases">
        <title>Annotation of Allomyces macrogynus ATCC 38327.</title>
        <authorList>
            <consortium name="The Broad Institute Genome Sequencing Platform"/>
            <person name="Russ C."/>
            <person name="Cuomo C."/>
            <person name="Burger G."/>
            <person name="Gray M.W."/>
            <person name="Holland P.W.H."/>
            <person name="King N."/>
            <person name="Lang F.B.F."/>
            <person name="Roger A.J."/>
            <person name="Ruiz-Trillo I."/>
            <person name="Young S.K."/>
            <person name="Zeng Q."/>
            <person name="Gargeya S."/>
            <person name="Fitzgerald M."/>
            <person name="Haas B."/>
            <person name="Abouelleil A."/>
            <person name="Alvarado L."/>
            <person name="Arachchi H.M."/>
            <person name="Berlin A."/>
            <person name="Chapman S.B."/>
            <person name="Gearin G."/>
            <person name="Goldberg J."/>
            <person name="Griggs A."/>
            <person name="Gujja S."/>
            <person name="Hansen M."/>
            <person name="Heiman D."/>
            <person name="Howarth C."/>
            <person name="Larimer J."/>
            <person name="Lui A."/>
            <person name="MacDonald P.J.P."/>
            <person name="McCowen C."/>
            <person name="Montmayeur A."/>
            <person name="Murphy C."/>
            <person name="Neiman D."/>
            <person name="Pearson M."/>
            <person name="Priest M."/>
            <person name="Roberts A."/>
            <person name="Saif S."/>
            <person name="Shea T."/>
            <person name="Sisk P."/>
            <person name="Stolte C."/>
            <person name="Sykes S."/>
            <person name="Wortman J."/>
            <person name="Nusbaum C."/>
            <person name="Birren B."/>
        </authorList>
    </citation>
    <scope>NUCLEOTIDE SEQUENCE [LARGE SCALE GENOMIC DNA]</scope>
    <source>
        <strain evidence="1 2">ATCC 38327</strain>
    </source>
</reference>
<keyword evidence="2" id="KW-1185">Reference proteome</keyword>
<organism evidence="1 2">
    <name type="scientific">Allomyces macrogynus (strain ATCC 38327)</name>
    <name type="common">Allomyces javanicus var. macrogynus</name>
    <dbReference type="NCBI Taxonomy" id="578462"/>
    <lineage>
        <taxon>Eukaryota</taxon>
        <taxon>Fungi</taxon>
        <taxon>Fungi incertae sedis</taxon>
        <taxon>Blastocladiomycota</taxon>
        <taxon>Blastocladiomycetes</taxon>
        <taxon>Blastocladiales</taxon>
        <taxon>Blastocladiaceae</taxon>
        <taxon>Allomyces</taxon>
    </lineage>
</organism>
<proteinExistence type="predicted"/>
<dbReference type="Proteomes" id="UP000054350">
    <property type="component" value="Unassembled WGS sequence"/>
</dbReference>
<evidence type="ECO:0000313" key="1">
    <source>
        <dbReference type="EMBL" id="KNE64511.1"/>
    </source>
</evidence>
<gene>
    <name evidence="1" type="ORF">AMAG_19177</name>
</gene>
<evidence type="ECO:0000313" key="2">
    <source>
        <dbReference type="Proteomes" id="UP000054350"/>
    </source>
</evidence>
<dbReference type="AlphaFoldDB" id="A0A0L0SPU3"/>